<comment type="caution">
    <text evidence="1">The sequence shown here is derived from an EMBL/GenBank/DDBJ whole genome shotgun (WGS) entry which is preliminary data.</text>
</comment>
<evidence type="ECO:0000313" key="2">
    <source>
        <dbReference type="Proteomes" id="UP000824162"/>
    </source>
</evidence>
<protein>
    <submittedName>
        <fullName evidence="1">Uncharacterized protein</fullName>
    </submittedName>
</protein>
<accession>A0A9D1PR98</accession>
<dbReference type="AlphaFoldDB" id="A0A9D1PR98"/>
<evidence type="ECO:0000313" key="1">
    <source>
        <dbReference type="EMBL" id="HIV85767.1"/>
    </source>
</evidence>
<gene>
    <name evidence="1" type="ORF">H9900_03030</name>
</gene>
<sequence length="674" mass="74965">MTVKFDINKINIEAETAPGGFVSLRHEFVIKTSVRKPDSSRLYDAELYFSLPEGSSITGFEVKGGGFSGRSIISEHRYHVYGPHVSVVQTGRDNYLLGFRGVPALSANFSVIISSVAFMDSYKDGWILKVPLYTKSKFDYADETEAEVSISVCAELKHGGSLASTSHMCEVKNNGNYTELRTDIDSRRFFEFKVSGKETGENVGYICPKSPRGYVCLYNITPPSFNQNDYVRDVVYLLDSENFSDGAVGGIAGIFAEVQDNRSSLMVFTSAGESYSEEFITPVYKNVKELREWLESGSRADGRLSAEVFNRAVAAAAEKHAAIVCITDRGALIDQQDIFPEDLDNFNIVNIGEPIYDDGLRQIAESCGGHFCHIIPGFTDSRRIEVFLSMVCGRSLENLKISEAAAGAFYKTPFILKKYTSQKPITLAIATETEYPEEFYLSADGGYEETVLIDRFEEVGSSTNIHKAFGGMVIGQIYDMIRSGDLDESSVIKLKSIASKVSLEYGVLSPDNSCFMQFETSGGREYDRTPIKLSLRYNYDKGIRGKLLTLEDSVPSRSRTAEMIRQTLAVLMCCVRSDGSITTPYESSDYAAAAQTANAAFALNYLMRKQKNSEYGDYSEIIRRAREYLKRSDFSEDDFYILTSPGKLPLHTERAVDVRKFSALLIDLTKSGMC</sequence>
<dbReference type="Proteomes" id="UP000824162">
    <property type="component" value="Unassembled WGS sequence"/>
</dbReference>
<organism evidence="1 2">
    <name type="scientific">Candidatus Monoglobus merdigallinarum</name>
    <dbReference type="NCBI Taxonomy" id="2838698"/>
    <lineage>
        <taxon>Bacteria</taxon>
        <taxon>Bacillati</taxon>
        <taxon>Bacillota</taxon>
        <taxon>Clostridia</taxon>
        <taxon>Monoglobales</taxon>
        <taxon>Monoglobaceae</taxon>
        <taxon>Monoglobus</taxon>
    </lineage>
</organism>
<name>A0A9D1PR98_9FIRM</name>
<proteinExistence type="predicted"/>
<dbReference type="EMBL" id="DXIJ01000059">
    <property type="protein sequence ID" value="HIV85767.1"/>
    <property type="molecule type" value="Genomic_DNA"/>
</dbReference>
<reference evidence="1" key="1">
    <citation type="journal article" date="2021" name="PeerJ">
        <title>Extensive microbial diversity within the chicken gut microbiome revealed by metagenomics and culture.</title>
        <authorList>
            <person name="Gilroy R."/>
            <person name="Ravi A."/>
            <person name="Getino M."/>
            <person name="Pursley I."/>
            <person name="Horton D.L."/>
            <person name="Alikhan N.F."/>
            <person name="Baker D."/>
            <person name="Gharbi K."/>
            <person name="Hall N."/>
            <person name="Watson M."/>
            <person name="Adriaenssens E.M."/>
            <person name="Foster-Nyarko E."/>
            <person name="Jarju S."/>
            <person name="Secka A."/>
            <person name="Antonio M."/>
            <person name="Oren A."/>
            <person name="Chaudhuri R.R."/>
            <person name="La Ragione R."/>
            <person name="Hildebrand F."/>
            <person name="Pallen M.J."/>
        </authorList>
    </citation>
    <scope>NUCLEOTIDE SEQUENCE</scope>
    <source>
        <strain evidence="1">5790</strain>
    </source>
</reference>
<reference evidence="1" key="2">
    <citation type="submission" date="2021-04" db="EMBL/GenBank/DDBJ databases">
        <authorList>
            <person name="Gilroy R."/>
        </authorList>
    </citation>
    <scope>NUCLEOTIDE SEQUENCE</scope>
    <source>
        <strain evidence="1">5790</strain>
    </source>
</reference>